<proteinExistence type="predicted"/>
<keyword evidence="3" id="KW-0808">Transferase</keyword>
<comment type="subcellular location">
    <subcellularLocation>
        <location evidence="1">Cytoplasm</location>
    </subcellularLocation>
</comment>
<comment type="caution">
    <text evidence="7">The sequence shown here is derived from an EMBL/GenBank/DDBJ whole genome shotgun (WGS) entry which is preliminary data.</text>
</comment>
<dbReference type="InterPro" id="IPR000073">
    <property type="entry name" value="AB_hydrolase_1"/>
</dbReference>
<dbReference type="PANTHER" id="PTHR36837:SF5">
    <property type="entry name" value="POLY-3-HYDROXYBUTYRATE SYNTHASE"/>
    <property type="match status" value="1"/>
</dbReference>
<dbReference type="Proteomes" id="UP001253545">
    <property type="component" value="Unassembled WGS sequence"/>
</dbReference>
<gene>
    <name evidence="7" type="primary">phaC</name>
    <name evidence="7" type="ORF">RM552_12170</name>
</gene>
<keyword evidence="8" id="KW-1185">Reference proteome</keyword>
<feature type="domain" description="Poly-beta-hydroxybutyrate polymerase N-terminal" evidence="6">
    <location>
        <begin position="105"/>
        <end position="275"/>
    </location>
</feature>
<evidence type="ECO:0000313" key="7">
    <source>
        <dbReference type="EMBL" id="MDT0595604.1"/>
    </source>
</evidence>
<sequence>MTMGTDQSEVLKYIEKYAGIFNSVAEDIVKRASIGDKQSSPFLGDLEKLQALLSGETKIDANKLFTQQVEYMKKQSELWQMASKAMMVNDGSPNGSNEAKSDIKKDRRFAHQDWESNPVFNYIKESYLINADMLSNMVNAIEFSDPKSAEQAKFFTRQYVNSLSPTNYVLTNPEVCEEIVKTEGQSILKGIKAYLEDLEKSPLEAFKMRQSDANAFELGKNLAYTPGKVVFRNELIELLHYEPKAKTAHAVATLVIPPFINKYYVMDLEEKKSLVGGLLDSGHSVFMISWVNPDASLSDNDFFDYMRKGPISAIDVVKEITKKDKVNLTGFCVGGTLAAVTSAYLRAKGDESINSLTLLTTLLDFSQPGELANYFTEDMLNMIEQNADIKGVFDGRIIAMSFSLLRENSLFWSFFINNYLKGKDPAPFDILYWNSDSTNIPAACFKQYLKLTYWENTLRNPGAIQLDGVDIDFSNIDMPTYFLCTVADHIVLWQGAYEGTKLLGGDTRFVLAGSGHIAGVINPTKGGKYPHWTNNNLPETPEEWLEGASEQAGSWWVDWHNWLKPMSGRKVTAPIPGQSEYLPALGDAPGTYVRKVL</sequence>
<accession>A0ABU2ZSJ0</accession>
<dbReference type="InterPro" id="IPR029058">
    <property type="entry name" value="AB_hydrolase_fold"/>
</dbReference>
<dbReference type="SUPFAM" id="SSF53474">
    <property type="entry name" value="alpha/beta-Hydrolases"/>
    <property type="match status" value="1"/>
</dbReference>
<dbReference type="InterPro" id="IPR010963">
    <property type="entry name" value="PHA_synth_I"/>
</dbReference>
<dbReference type="RefSeq" id="WP_311369125.1">
    <property type="nucleotide sequence ID" value="NZ_JAVRHX010000003.1"/>
</dbReference>
<evidence type="ECO:0000259" key="5">
    <source>
        <dbReference type="Pfam" id="PF00561"/>
    </source>
</evidence>
<evidence type="ECO:0000259" key="6">
    <source>
        <dbReference type="Pfam" id="PF07167"/>
    </source>
</evidence>
<dbReference type="EMBL" id="JAVRHX010000003">
    <property type="protein sequence ID" value="MDT0595604.1"/>
    <property type="molecule type" value="Genomic_DNA"/>
</dbReference>
<keyword evidence="4" id="KW-0012">Acyltransferase</keyword>
<dbReference type="InterPro" id="IPR051321">
    <property type="entry name" value="PHA/PHB_synthase"/>
</dbReference>
<name>A0ABU2ZSJ0_9ALTE</name>
<protein>
    <submittedName>
        <fullName evidence="7">Class I poly(R)-hydroxyalkanoic acid synthase</fullName>
    </submittedName>
</protein>
<reference evidence="7 8" key="1">
    <citation type="submission" date="2023-09" db="EMBL/GenBank/DDBJ databases">
        <authorList>
            <person name="Rey-Velasco X."/>
        </authorList>
    </citation>
    <scope>NUCLEOTIDE SEQUENCE [LARGE SCALE GENOMIC DNA]</scope>
    <source>
        <strain evidence="7 8">P117</strain>
    </source>
</reference>
<dbReference type="NCBIfam" id="TIGR01838">
    <property type="entry name" value="PHA_synth_I"/>
    <property type="match status" value="1"/>
</dbReference>
<feature type="domain" description="AB hydrolase-1" evidence="5">
    <location>
        <begin position="277"/>
        <end position="519"/>
    </location>
</feature>
<evidence type="ECO:0000256" key="1">
    <source>
        <dbReference type="ARBA" id="ARBA00004496"/>
    </source>
</evidence>
<keyword evidence="2" id="KW-0963">Cytoplasm</keyword>
<evidence type="ECO:0000256" key="2">
    <source>
        <dbReference type="ARBA" id="ARBA00022490"/>
    </source>
</evidence>
<evidence type="ECO:0000313" key="8">
    <source>
        <dbReference type="Proteomes" id="UP001253545"/>
    </source>
</evidence>
<dbReference type="Pfam" id="PF07167">
    <property type="entry name" value="PhaC_N"/>
    <property type="match status" value="1"/>
</dbReference>
<dbReference type="Gene3D" id="3.40.50.1820">
    <property type="entry name" value="alpha/beta hydrolase"/>
    <property type="match status" value="1"/>
</dbReference>
<dbReference type="Pfam" id="PF00561">
    <property type="entry name" value="Abhydrolase_1"/>
    <property type="match status" value="1"/>
</dbReference>
<evidence type="ECO:0000256" key="3">
    <source>
        <dbReference type="ARBA" id="ARBA00022679"/>
    </source>
</evidence>
<organism evidence="7 8">
    <name type="scientific">Glaciecola petra</name>
    <dbReference type="NCBI Taxonomy" id="3075602"/>
    <lineage>
        <taxon>Bacteria</taxon>
        <taxon>Pseudomonadati</taxon>
        <taxon>Pseudomonadota</taxon>
        <taxon>Gammaproteobacteria</taxon>
        <taxon>Alteromonadales</taxon>
        <taxon>Alteromonadaceae</taxon>
        <taxon>Glaciecola</taxon>
    </lineage>
</organism>
<dbReference type="InterPro" id="IPR010941">
    <property type="entry name" value="PhaC_N"/>
</dbReference>
<evidence type="ECO:0000256" key="4">
    <source>
        <dbReference type="ARBA" id="ARBA00023315"/>
    </source>
</evidence>
<dbReference type="PANTHER" id="PTHR36837">
    <property type="entry name" value="POLY(3-HYDROXYALKANOATE) POLYMERASE SUBUNIT PHAC"/>
    <property type="match status" value="1"/>
</dbReference>